<reference evidence="1 2" key="1">
    <citation type="journal article" date="2019" name="Commun. Biol.">
        <title>The bagworm genome reveals a unique fibroin gene that provides high tensile strength.</title>
        <authorList>
            <person name="Kono N."/>
            <person name="Nakamura H."/>
            <person name="Ohtoshi R."/>
            <person name="Tomita M."/>
            <person name="Numata K."/>
            <person name="Arakawa K."/>
        </authorList>
    </citation>
    <scope>NUCLEOTIDE SEQUENCE [LARGE SCALE GENOMIC DNA]</scope>
</reference>
<dbReference type="AlphaFoldDB" id="A0A4C1U9X7"/>
<comment type="caution">
    <text evidence="1">The sequence shown here is derived from an EMBL/GenBank/DDBJ whole genome shotgun (WGS) entry which is preliminary data.</text>
</comment>
<dbReference type="PANTHER" id="PTHR45913">
    <property type="entry name" value="EPM2A-INTERACTING PROTEIN 1"/>
    <property type="match status" value="1"/>
</dbReference>
<dbReference type="PANTHER" id="PTHR45913:SF22">
    <property type="entry name" value="SCAN BOX DOMAIN-CONTAINING PROTEIN"/>
    <property type="match status" value="1"/>
</dbReference>
<organism evidence="1 2">
    <name type="scientific">Eumeta variegata</name>
    <name type="common">Bagworm moth</name>
    <name type="synonym">Eumeta japonica</name>
    <dbReference type="NCBI Taxonomy" id="151549"/>
    <lineage>
        <taxon>Eukaryota</taxon>
        <taxon>Metazoa</taxon>
        <taxon>Ecdysozoa</taxon>
        <taxon>Arthropoda</taxon>
        <taxon>Hexapoda</taxon>
        <taxon>Insecta</taxon>
        <taxon>Pterygota</taxon>
        <taxon>Neoptera</taxon>
        <taxon>Endopterygota</taxon>
        <taxon>Lepidoptera</taxon>
        <taxon>Glossata</taxon>
        <taxon>Ditrysia</taxon>
        <taxon>Tineoidea</taxon>
        <taxon>Psychidae</taxon>
        <taxon>Oiketicinae</taxon>
        <taxon>Eumeta</taxon>
    </lineage>
</organism>
<dbReference type="EMBL" id="BGZK01000148">
    <property type="protein sequence ID" value="GBP23215.1"/>
    <property type="molecule type" value="Genomic_DNA"/>
</dbReference>
<sequence length="178" mass="20920">MSSEVESFLCIYLQTTHFSIQLDESTLPGNEALLLAYVRFVMGEEIHEELLFAKTLKTDTKVNKIRSNALNMRLFAQLCDENEETSNDCCYIPKYAGCRKVECLDEDIQTYVQHLIALYDDFKFGFEDILSMEIPPWIINPFDEMEVDNVILQEELLELSSDEELKLTFKREYQKFWL</sequence>
<dbReference type="OrthoDB" id="1101576at2759"/>
<name>A0A4C1U9X7_EUMVA</name>
<gene>
    <name evidence="1" type="ORF">EVAR_82380_1</name>
</gene>
<evidence type="ECO:0000313" key="1">
    <source>
        <dbReference type="EMBL" id="GBP23215.1"/>
    </source>
</evidence>
<keyword evidence="2" id="KW-1185">Reference proteome</keyword>
<evidence type="ECO:0000313" key="2">
    <source>
        <dbReference type="Proteomes" id="UP000299102"/>
    </source>
</evidence>
<accession>A0A4C1U9X7</accession>
<proteinExistence type="predicted"/>
<protein>
    <recommendedName>
        <fullName evidence="3">SCAN domain-containing protein 3</fullName>
    </recommendedName>
</protein>
<dbReference type="Proteomes" id="UP000299102">
    <property type="component" value="Unassembled WGS sequence"/>
</dbReference>
<evidence type="ECO:0008006" key="3">
    <source>
        <dbReference type="Google" id="ProtNLM"/>
    </source>
</evidence>